<proteinExistence type="predicted"/>
<gene>
    <name evidence="1" type="ORF">MILVUS5_LOCUS41418</name>
</gene>
<evidence type="ECO:0000313" key="2">
    <source>
        <dbReference type="Proteomes" id="UP001177021"/>
    </source>
</evidence>
<reference evidence="1" key="1">
    <citation type="submission" date="2023-10" db="EMBL/GenBank/DDBJ databases">
        <authorList>
            <person name="Rodriguez Cubillos JULIANA M."/>
            <person name="De Vega J."/>
        </authorList>
    </citation>
    <scope>NUCLEOTIDE SEQUENCE</scope>
</reference>
<name>A0ACB0MBJ8_TRIPR</name>
<keyword evidence="2" id="KW-1185">Reference proteome</keyword>
<comment type="caution">
    <text evidence="1">The sequence shown here is derived from an EMBL/GenBank/DDBJ whole genome shotgun (WGS) entry which is preliminary data.</text>
</comment>
<accession>A0ACB0MBJ8</accession>
<evidence type="ECO:0000313" key="1">
    <source>
        <dbReference type="EMBL" id="CAJ2679297.1"/>
    </source>
</evidence>
<sequence length="730" mass="78812">MSQSSGSAQIKNKIADTVKTRSKSKKEGTTVVVYAMPLSSIPATTSKKKKSAKSTKKVSESSPSISIKSDSVRSKKKKPQSPIKRGLSMSDLYLNKDLSETANVESHDVASGKNANVESSVKSVSEKVNQENPSVEENPSSVETLGKTQNIAENVGVSNNPSVPESMTVPTNVITDVAEKTQEKAVVTDAPTGVEPSSIPTDAEKDVEASKGGSSPHANTATGSFGSGSNTEASTEEEVNKESTPEDVADSEPENEAGEDSEKTTDEEQDIVDVDEVPSEEDLQPPPTQKGIGRRLRSRTTTPAPAVTTTPAVTKKAKDTTLKPVKYGPKKSWSKSIPPPEKKKGVLKRKSAPSSDSEFEAEKDDSSIKPPAKKAMSAKKAMPQSVAPDIEDFPCDNVSFHLPSYAQRWGIICKRRLALERELGKDILECEEIVSLINDVGLIKTVWGLGSCYEKLVREFVVNIPIGCDNPLDKEFQKVFVRGKCVTFSPSVINKVLGNADDPHPDIDVSDNVVCKTITAEKVKTWPKKAKVPAVKLTQKYAILNRIASVNWVPTTHASDIATNLGKLIYMIGTGTKFNAGLYIFNQVVQHAKTSVTKQPIAFPTLICDIILSQHPNIRHEDESAKKRATPLSIHQKLFSKQHAPDIAGPSNAAADIPMTRKEMIAMLEANCKELDEKKLQFERMIHALRVEEAAAQAADADDDGSGGGEEADSDTEGEENAGSSEYSYA</sequence>
<dbReference type="EMBL" id="CASHSV030000823">
    <property type="protein sequence ID" value="CAJ2679297.1"/>
    <property type="molecule type" value="Genomic_DNA"/>
</dbReference>
<dbReference type="Proteomes" id="UP001177021">
    <property type="component" value="Unassembled WGS sequence"/>
</dbReference>
<protein>
    <submittedName>
        <fullName evidence="1">Uncharacterized protein</fullName>
    </submittedName>
</protein>
<organism evidence="1 2">
    <name type="scientific">Trifolium pratense</name>
    <name type="common">Red clover</name>
    <dbReference type="NCBI Taxonomy" id="57577"/>
    <lineage>
        <taxon>Eukaryota</taxon>
        <taxon>Viridiplantae</taxon>
        <taxon>Streptophyta</taxon>
        <taxon>Embryophyta</taxon>
        <taxon>Tracheophyta</taxon>
        <taxon>Spermatophyta</taxon>
        <taxon>Magnoliopsida</taxon>
        <taxon>eudicotyledons</taxon>
        <taxon>Gunneridae</taxon>
        <taxon>Pentapetalae</taxon>
        <taxon>rosids</taxon>
        <taxon>fabids</taxon>
        <taxon>Fabales</taxon>
        <taxon>Fabaceae</taxon>
        <taxon>Papilionoideae</taxon>
        <taxon>50 kb inversion clade</taxon>
        <taxon>NPAAA clade</taxon>
        <taxon>Hologalegina</taxon>
        <taxon>IRL clade</taxon>
        <taxon>Trifolieae</taxon>
        <taxon>Trifolium</taxon>
    </lineage>
</organism>